<dbReference type="InterPro" id="IPR014710">
    <property type="entry name" value="RmlC-like_jellyroll"/>
</dbReference>
<reference evidence="4 5" key="1">
    <citation type="submission" date="2019-05" db="EMBL/GenBank/DDBJ databases">
        <authorList>
            <person name="Pankratov T."/>
            <person name="Grouzdev D."/>
        </authorList>
    </citation>
    <scope>NUCLEOTIDE SEQUENCE [LARGE SCALE GENOMIC DNA]</scope>
    <source>
        <strain evidence="4 5">KEBCLARHB70R</strain>
    </source>
</reference>
<dbReference type="InterPro" id="IPR013096">
    <property type="entry name" value="Cupin_2"/>
</dbReference>
<feature type="compositionally biased region" description="Basic residues" evidence="2">
    <location>
        <begin position="220"/>
        <end position="230"/>
    </location>
</feature>
<dbReference type="RefSeq" id="WP_138325112.1">
    <property type="nucleotide sequence ID" value="NZ_VCDI01000002.1"/>
</dbReference>
<feature type="domain" description="HTH cro/C1-type" evidence="3">
    <location>
        <begin position="13"/>
        <end position="67"/>
    </location>
</feature>
<protein>
    <submittedName>
        <fullName evidence="4">Helix-turn-helix domain-containing protein</fullName>
    </submittedName>
</protein>
<keyword evidence="1" id="KW-0238">DNA-binding</keyword>
<dbReference type="OrthoDB" id="9805356at2"/>
<dbReference type="PROSITE" id="PS50943">
    <property type="entry name" value="HTH_CROC1"/>
    <property type="match status" value="1"/>
</dbReference>
<dbReference type="Pfam" id="PF07883">
    <property type="entry name" value="Cupin_2"/>
    <property type="match status" value="1"/>
</dbReference>
<dbReference type="Gene3D" id="2.60.120.10">
    <property type="entry name" value="Jelly Rolls"/>
    <property type="match status" value="1"/>
</dbReference>
<dbReference type="AlphaFoldDB" id="A0A5R9J7T9"/>
<dbReference type="GO" id="GO:0003700">
    <property type="term" value="F:DNA-binding transcription factor activity"/>
    <property type="evidence" value="ECO:0007669"/>
    <property type="project" value="TreeGrafter"/>
</dbReference>
<dbReference type="CDD" id="cd02209">
    <property type="entry name" value="cupin_XRE_C"/>
    <property type="match status" value="1"/>
</dbReference>
<feature type="region of interest" description="Disordered" evidence="2">
    <location>
        <begin position="201"/>
        <end position="230"/>
    </location>
</feature>
<feature type="compositionally biased region" description="Low complexity" evidence="2">
    <location>
        <begin position="203"/>
        <end position="219"/>
    </location>
</feature>
<name>A0A5R9J7T9_9PROT</name>
<dbReference type="InterPro" id="IPR001387">
    <property type="entry name" value="Cro/C1-type_HTH"/>
</dbReference>
<dbReference type="Proteomes" id="UP000305654">
    <property type="component" value="Unassembled WGS sequence"/>
</dbReference>
<accession>A0A5R9J7T9</accession>
<evidence type="ECO:0000256" key="2">
    <source>
        <dbReference type="SAM" id="MobiDB-lite"/>
    </source>
</evidence>
<dbReference type="CDD" id="cd00093">
    <property type="entry name" value="HTH_XRE"/>
    <property type="match status" value="1"/>
</dbReference>
<dbReference type="InterPro" id="IPR010982">
    <property type="entry name" value="Lambda_DNA-bd_dom_sf"/>
</dbReference>
<dbReference type="EMBL" id="VCDI01000002">
    <property type="protein sequence ID" value="TLU73039.1"/>
    <property type="molecule type" value="Genomic_DNA"/>
</dbReference>
<evidence type="ECO:0000256" key="1">
    <source>
        <dbReference type="ARBA" id="ARBA00023125"/>
    </source>
</evidence>
<dbReference type="Pfam" id="PF01381">
    <property type="entry name" value="HTH_3"/>
    <property type="match status" value="1"/>
</dbReference>
<dbReference type="SUPFAM" id="SSF47413">
    <property type="entry name" value="lambda repressor-like DNA-binding domains"/>
    <property type="match status" value="1"/>
</dbReference>
<gene>
    <name evidence="4" type="ORF">FE263_06265</name>
</gene>
<dbReference type="Gene3D" id="1.10.260.40">
    <property type="entry name" value="lambda repressor-like DNA-binding domains"/>
    <property type="match status" value="1"/>
</dbReference>
<comment type="caution">
    <text evidence="4">The sequence shown here is derived from an EMBL/GenBank/DDBJ whole genome shotgun (WGS) entry which is preliminary data.</text>
</comment>
<dbReference type="InterPro" id="IPR011051">
    <property type="entry name" value="RmlC_Cupin_sf"/>
</dbReference>
<dbReference type="GO" id="GO:0005829">
    <property type="term" value="C:cytosol"/>
    <property type="evidence" value="ECO:0007669"/>
    <property type="project" value="TreeGrafter"/>
</dbReference>
<dbReference type="SMART" id="SM00530">
    <property type="entry name" value="HTH_XRE"/>
    <property type="match status" value="1"/>
</dbReference>
<organism evidence="4 5">
    <name type="scientific">Lichenicoccus roseus</name>
    <dbReference type="NCBI Taxonomy" id="2683649"/>
    <lineage>
        <taxon>Bacteria</taxon>
        <taxon>Pseudomonadati</taxon>
        <taxon>Pseudomonadota</taxon>
        <taxon>Alphaproteobacteria</taxon>
        <taxon>Acetobacterales</taxon>
        <taxon>Acetobacteraceae</taxon>
        <taxon>Lichenicoccus</taxon>
    </lineage>
</organism>
<proteinExistence type="predicted"/>
<keyword evidence="5" id="KW-1185">Reference proteome</keyword>
<dbReference type="GO" id="GO:0003677">
    <property type="term" value="F:DNA binding"/>
    <property type="evidence" value="ECO:0007669"/>
    <property type="project" value="UniProtKB-KW"/>
</dbReference>
<dbReference type="PANTHER" id="PTHR46797:SF20">
    <property type="entry name" value="BLR4304 PROTEIN"/>
    <property type="match status" value="1"/>
</dbReference>
<evidence type="ECO:0000313" key="4">
    <source>
        <dbReference type="EMBL" id="TLU73039.1"/>
    </source>
</evidence>
<dbReference type="InterPro" id="IPR050807">
    <property type="entry name" value="TransReg_Diox_bact_type"/>
</dbReference>
<dbReference type="SUPFAM" id="SSF51182">
    <property type="entry name" value="RmlC-like cupins"/>
    <property type="match status" value="1"/>
</dbReference>
<dbReference type="PANTHER" id="PTHR46797">
    <property type="entry name" value="HTH-TYPE TRANSCRIPTIONAL REGULATOR"/>
    <property type="match status" value="1"/>
</dbReference>
<evidence type="ECO:0000313" key="5">
    <source>
        <dbReference type="Proteomes" id="UP000305654"/>
    </source>
</evidence>
<sequence>MSASNRPTLGSSMRALRIRHGLTLKEMSSRTGIPFSTLAKVEHDRLTLTYDKLQTISERLNIPMADMFAEPGNEARAAPNGRRSVATLSNALQIVTPNYDYNYFAPELRDKDMIPIFAHLKAKSLAEFGPLLRHGGQEFFFVIEGSVVVHTEFYDPTVLKAGEAIYIDSRMGHGYVLAEGCEHAVALVVCSTSQEELLDSATSQVPQVPVSRAPASPAATRRRRPSRSTA</sequence>
<evidence type="ECO:0000259" key="3">
    <source>
        <dbReference type="PROSITE" id="PS50943"/>
    </source>
</evidence>